<evidence type="ECO:0000256" key="3">
    <source>
        <dbReference type="ARBA" id="ARBA00022475"/>
    </source>
</evidence>
<dbReference type="Pfam" id="PF01914">
    <property type="entry name" value="MarC"/>
    <property type="match status" value="1"/>
</dbReference>
<accession>E5Y8K4</accession>
<comment type="subcellular location">
    <subcellularLocation>
        <location evidence="1 7">Cell membrane</location>
        <topology evidence="1 7">Multi-pass membrane protein</topology>
    </subcellularLocation>
</comment>
<feature type="transmembrane region" description="Helical" evidence="7">
    <location>
        <begin position="113"/>
        <end position="135"/>
    </location>
</feature>
<keyword evidence="4 7" id="KW-0812">Transmembrane</keyword>
<dbReference type="NCBIfam" id="TIGR00427">
    <property type="entry name" value="NAAT family transporter"/>
    <property type="match status" value="1"/>
</dbReference>
<comment type="caution">
    <text evidence="7">Lacks conserved residue(s) required for the propagation of feature annotation.</text>
</comment>
<reference evidence="8 9" key="2">
    <citation type="submission" date="2013-04" db="EMBL/GenBank/DDBJ databases">
        <title>The Genome Sequence of Bilophila wadsworthia 3_1_6.</title>
        <authorList>
            <consortium name="The Broad Institute Genomics Platform"/>
            <person name="Earl A."/>
            <person name="Ward D."/>
            <person name="Feldgarden M."/>
            <person name="Gevers D."/>
            <person name="Sibley C."/>
            <person name="Strauss J."/>
            <person name="Allen-Vercoe E."/>
            <person name="Walker B."/>
            <person name="Young S."/>
            <person name="Zeng Q."/>
            <person name="Gargeya S."/>
            <person name="Fitzgerald M."/>
            <person name="Haas B."/>
            <person name="Abouelleil A."/>
            <person name="Allen A.W."/>
            <person name="Alvarado L."/>
            <person name="Arachchi H.M."/>
            <person name="Berlin A.M."/>
            <person name="Chapman S.B."/>
            <person name="Gainer-Dewar J."/>
            <person name="Goldberg J."/>
            <person name="Griggs A."/>
            <person name="Gujja S."/>
            <person name="Hansen M."/>
            <person name="Howarth C."/>
            <person name="Imamovic A."/>
            <person name="Ireland A."/>
            <person name="Larimer J."/>
            <person name="McCowan C."/>
            <person name="Murphy C."/>
            <person name="Pearson M."/>
            <person name="Poon T.W."/>
            <person name="Priest M."/>
            <person name="Roberts A."/>
            <person name="Saif S."/>
            <person name="Shea T."/>
            <person name="Sisk P."/>
            <person name="Sykes S."/>
            <person name="Wortman J."/>
            <person name="Nusbaum C."/>
            <person name="Birren B."/>
        </authorList>
    </citation>
    <scope>NUCLEOTIDE SEQUENCE [LARGE SCALE GENOMIC DNA]</scope>
    <source>
        <strain evidence="8 9">3_1_6</strain>
    </source>
</reference>
<evidence type="ECO:0000256" key="5">
    <source>
        <dbReference type="ARBA" id="ARBA00022989"/>
    </source>
</evidence>
<dbReference type="PANTHER" id="PTHR33508:SF1">
    <property type="entry name" value="UPF0056 MEMBRANE PROTEIN YHCE"/>
    <property type="match status" value="1"/>
</dbReference>
<evidence type="ECO:0000313" key="8">
    <source>
        <dbReference type="EMBL" id="EFV43660.1"/>
    </source>
</evidence>
<evidence type="ECO:0000256" key="2">
    <source>
        <dbReference type="ARBA" id="ARBA00009784"/>
    </source>
</evidence>
<organism evidence="8 9">
    <name type="scientific">Bilophila wadsworthia (strain 3_1_6)</name>
    <dbReference type="NCBI Taxonomy" id="563192"/>
    <lineage>
        <taxon>Bacteria</taxon>
        <taxon>Pseudomonadati</taxon>
        <taxon>Thermodesulfobacteriota</taxon>
        <taxon>Desulfovibrionia</taxon>
        <taxon>Desulfovibrionales</taxon>
        <taxon>Desulfovibrionaceae</taxon>
        <taxon>Bilophila</taxon>
    </lineage>
</organism>
<dbReference type="EMBL" id="ADCP02000001">
    <property type="protein sequence ID" value="EFV43660.1"/>
    <property type="molecule type" value="Genomic_DNA"/>
</dbReference>
<dbReference type="eggNOG" id="COG2095">
    <property type="taxonomic scope" value="Bacteria"/>
</dbReference>
<dbReference type="InterPro" id="IPR002771">
    <property type="entry name" value="Multi_antbiot-R_MarC"/>
</dbReference>
<evidence type="ECO:0000256" key="4">
    <source>
        <dbReference type="ARBA" id="ARBA00022692"/>
    </source>
</evidence>
<keyword evidence="6 7" id="KW-0472">Membrane</keyword>
<sequence>MDYSIGDFFSSVIKLFALLTPPAALSAFLSGTQTYGGRRKRRTALRTGTAVFIVGTVLYFFGESLFSVFGFTLDAFRIGAGALLFLTSVALMGEQRESHTPDSPDEDISVVPLAIPICMGPASIGTLMVLGASAHSMTERVIGSAALFVASALITLMLLMANHVQRILGKTGLAVLSKLTGLLLAAIAAQVVFTGVKNFLIVG</sequence>
<gene>
    <name evidence="8" type="ORF">HMPREF0179_02522</name>
</gene>
<feature type="transmembrane region" description="Helical" evidence="7">
    <location>
        <begin position="173"/>
        <end position="193"/>
    </location>
</feature>
<dbReference type="PANTHER" id="PTHR33508">
    <property type="entry name" value="UPF0056 MEMBRANE PROTEIN YHCE"/>
    <property type="match status" value="1"/>
</dbReference>
<dbReference type="OrthoDB" id="21094at2"/>
<dbReference type="STRING" id="563192.HMPREF0179_02522"/>
<keyword evidence="9" id="KW-1185">Reference proteome</keyword>
<dbReference type="AlphaFoldDB" id="E5Y8K4"/>
<feature type="transmembrane region" description="Helical" evidence="7">
    <location>
        <begin position="12"/>
        <end position="31"/>
    </location>
</feature>
<protein>
    <recommendedName>
        <fullName evidence="7">UPF0056 membrane protein</fullName>
    </recommendedName>
</protein>
<dbReference type="GeneID" id="78085652"/>
<dbReference type="Proteomes" id="UP000006034">
    <property type="component" value="Unassembled WGS sequence"/>
</dbReference>
<reference evidence="8 9" key="1">
    <citation type="submission" date="2010-10" db="EMBL/GenBank/DDBJ databases">
        <authorList>
            <consortium name="The Broad Institute Genome Sequencing Platform"/>
            <person name="Ward D."/>
            <person name="Earl A."/>
            <person name="Feldgarden M."/>
            <person name="Young S.K."/>
            <person name="Gargeya S."/>
            <person name="Zeng Q."/>
            <person name="Alvarado L."/>
            <person name="Berlin A."/>
            <person name="Bochicchio J."/>
            <person name="Chapman S.B."/>
            <person name="Chen Z."/>
            <person name="Freedman E."/>
            <person name="Gellesch M."/>
            <person name="Goldberg J."/>
            <person name="Griggs A."/>
            <person name="Gujja S."/>
            <person name="Heilman E."/>
            <person name="Heiman D."/>
            <person name="Howarth C."/>
            <person name="Mehta T."/>
            <person name="Neiman D."/>
            <person name="Pearson M."/>
            <person name="Roberts A."/>
            <person name="Saif S."/>
            <person name="Shea T."/>
            <person name="Shenoy N."/>
            <person name="Sisk P."/>
            <person name="Stolte C."/>
            <person name="Sykes S."/>
            <person name="White J."/>
            <person name="Yandava C."/>
            <person name="Allen-Vercoe E."/>
            <person name="Sibley C."/>
            <person name="Ambrose C.E."/>
            <person name="Strauss J."/>
            <person name="Daigneault M."/>
            <person name="Haas B."/>
            <person name="Nusbaum C."/>
            <person name="Birren B."/>
        </authorList>
    </citation>
    <scope>NUCLEOTIDE SEQUENCE [LARGE SCALE GENOMIC DNA]</scope>
    <source>
        <strain evidence="8 9">3_1_6</strain>
    </source>
</reference>
<evidence type="ECO:0000256" key="7">
    <source>
        <dbReference type="RuleBase" id="RU362048"/>
    </source>
</evidence>
<feature type="transmembrane region" description="Helical" evidence="7">
    <location>
        <begin position="43"/>
        <end position="62"/>
    </location>
</feature>
<keyword evidence="5 7" id="KW-1133">Transmembrane helix</keyword>
<evidence type="ECO:0000313" key="9">
    <source>
        <dbReference type="Proteomes" id="UP000006034"/>
    </source>
</evidence>
<dbReference type="RefSeq" id="WP_005028382.1">
    <property type="nucleotide sequence ID" value="NZ_KE150238.1"/>
</dbReference>
<comment type="caution">
    <text evidence="8">The sequence shown here is derived from an EMBL/GenBank/DDBJ whole genome shotgun (WGS) entry which is preliminary data.</text>
</comment>
<proteinExistence type="inferred from homology"/>
<keyword evidence="3" id="KW-1003">Cell membrane</keyword>
<comment type="similarity">
    <text evidence="2 7">Belongs to the UPF0056 (MarC) family.</text>
</comment>
<evidence type="ECO:0000256" key="6">
    <source>
        <dbReference type="ARBA" id="ARBA00023136"/>
    </source>
</evidence>
<dbReference type="GO" id="GO:0005886">
    <property type="term" value="C:plasma membrane"/>
    <property type="evidence" value="ECO:0007669"/>
    <property type="project" value="UniProtKB-SubCell"/>
</dbReference>
<feature type="transmembrane region" description="Helical" evidence="7">
    <location>
        <begin position="141"/>
        <end position="161"/>
    </location>
</feature>
<name>E5Y8K4_BILW3</name>
<evidence type="ECO:0000256" key="1">
    <source>
        <dbReference type="ARBA" id="ARBA00004651"/>
    </source>
</evidence>
<dbReference type="HOGENOM" id="CLU_079909_2_1_7"/>